<name>A0AA38GTI9_TAXCH</name>
<reference evidence="1 2" key="1">
    <citation type="journal article" date="2021" name="Nat. Plants">
        <title>The Taxus genome provides insights into paclitaxel biosynthesis.</title>
        <authorList>
            <person name="Xiong X."/>
            <person name="Gou J."/>
            <person name="Liao Q."/>
            <person name="Li Y."/>
            <person name="Zhou Q."/>
            <person name="Bi G."/>
            <person name="Li C."/>
            <person name="Du R."/>
            <person name="Wang X."/>
            <person name="Sun T."/>
            <person name="Guo L."/>
            <person name="Liang H."/>
            <person name="Lu P."/>
            <person name="Wu Y."/>
            <person name="Zhang Z."/>
            <person name="Ro D.K."/>
            <person name="Shang Y."/>
            <person name="Huang S."/>
            <person name="Yan J."/>
        </authorList>
    </citation>
    <scope>NUCLEOTIDE SEQUENCE [LARGE SCALE GENOMIC DNA]</scope>
    <source>
        <strain evidence="1">Ta-2019</strain>
    </source>
</reference>
<proteinExistence type="predicted"/>
<keyword evidence="2" id="KW-1185">Reference proteome</keyword>
<protein>
    <submittedName>
        <fullName evidence="1">Uncharacterized protein</fullName>
    </submittedName>
</protein>
<evidence type="ECO:0000313" key="1">
    <source>
        <dbReference type="EMBL" id="KAH9327932.1"/>
    </source>
</evidence>
<evidence type="ECO:0000313" key="2">
    <source>
        <dbReference type="Proteomes" id="UP000824469"/>
    </source>
</evidence>
<dbReference type="Proteomes" id="UP000824469">
    <property type="component" value="Unassembled WGS sequence"/>
</dbReference>
<organism evidence="1 2">
    <name type="scientific">Taxus chinensis</name>
    <name type="common">Chinese yew</name>
    <name type="synonym">Taxus wallichiana var. chinensis</name>
    <dbReference type="NCBI Taxonomy" id="29808"/>
    <lineage>
        <taxon>Eukaryota</taxon>
        <taxon>Viridiplantae</taxon>
        <taxon>Streptophyta</taxon>
        <taxon>Embryophyta</taxon>
        <taxon>Tracheophyta</taxon>
        <taxon>Spermatophyta</taxon>
        <taxon>Pinopsida</taxon>
        <taxon>Pinidae</taxon>
        <taxon>Conifers II</taxon>
        <taxon>Cupressales</taxon>
        <taxon>Taxaceae</taxon>
        <taxon>Taxus</taxon>
    </lineage>
</organism>
<feature type="non-terminal residue" evidence="1">
    <location>
        <position position="1"/>
    </location>
</feature>
<comment type="caution">
    <text evidence="1">The sequence shown here is derived from an EMBL/GenBank/DDBJ whole genome shotgun (WGS) entry which is preliminary data.</text>
</comment>
<sequence length="73" mass="7433">VVVEGMVDVMGGTKITDAVVMVGIEPNCEMTRGKVDVGSMEPDGADVEVGARVGGGHVIYQLTQGVSSGRVGK</sequence>
<feature type="non-terminal residue" evidence="1">
    <location>
        <position position="73"/>
    </location>
</feature>
<accession>A0AA38GTI9</accession>
<dbReference type="AlphaFoldDB" id="A0AA38GTI9"/>
<dbReference type="EMBL" id="JAHRHJ020000001">
    <property type="protein sequence ID" value="KAH9327932.1"/>
    <property type="molecule type" value="Genomic_DNA"/>
</dbReference>
<gene>
    <name evidence="1" type="ORF">KI387_000040</name>
</gene>